<keyword evidence="2" id="KW-1015">Disulfide bond</keyword>
<evidence type="ECO:0000313" key="6">
    <source>
        <dbReference type="Proteomes" id="UP000625283"/>
    </source>
</evidence>
<organism evidence="5 6">
    <name type="scientific">Sphingobacterium faecale</name>
    <dbReference type="NCBI Taxonomy" id="2803775"/>
    <lineage>
        <taxon>Bacteria</taxon>
        <taxon>Pseudomonadati</taxon>
        <taxon>Bacteroidota</taxon>
        <taxon>Sphingobacteriia</taxon>
        <taxon>Sphingobacteriales</taxon>
        <taxon>Sphingobacteriaceae</taxon>
        <taxon>Sphingobacterium</taxon>
    </lineage>
</organism>
<dbReference type="InterPro" id="IPR013320">
    <property type="entry name" value="ConA-like_dom_sf"/>
</dbReference>
<dbReference type="Gene3D" id="2.60.120.200">
    <property type="match status" value="1"/>
</dbReference>
<feature type="chain" id="PRO_5046737798" evidence="3">
    <location>
        <begin position="23"/>
        <end position="381"/>
    </location>
</feature>
<dbReference type="PROSITE" id="PS51257">
    <property type="entry name" value="PROKAR_LIPOPROTEIN"/>
    <property type="match status" value="1"/>
</dbReference>
<dbReference type="Pfam" id="PF13385">
    <property type="entry name" value="Laminin_G_3"/>
    <property type="match status" value="1"/>
</dbReference>
<dbReference type="Proteomes" id="UP000625283">
    <property type="component" value="Unassembled WGS sequence"/>
</dbReference>
<evidence type="ECO:0000256" key="2">
    <source>
        <dbReference type="ARBA" id="ARBA00023157"/>
    </source>
</evidence>
<sequence length="381" mass="41962">MKKKHLYSLGFMVILLTLLASCKNEEVFDNKAYISTEKLERIINKPSVSSAQFDIKVAMARPESAPIEINLGIDPSKLNDYAKVYNEKVEILPADFYTLSHTKTQISLGAVESTPITVSFDKINTLDREKIFVLPVSLTGGNLALLESQKTVFYTIKGGALIDVVADIEDNYLHIDQWKNPTPVNNLSQFTLEALVRVRNYDRMISTIMGIEGNFLIRLGDANFPPNQIQVATSAGNMPGADAATKGLPTNQWVHLAVAFNGKDKKIRVYVNGKLQSEGNTALSTVSFGKNGKDGFYIGRSYEDARFLAGDISECRIWNTERTADQIASNPYEVAATAEGLVAYWKCNEGNGSVIKDHTPNGNDLTAKKAVKWTAVTLPTK</sequence>
<protein>
    <submittedName>
        <fullName evidence="5">DUF1735 and LamG domain-containing protein</fullName>
    </submittedName>
</protein>
<proteinExistence type="predicted"/>
<reference evidence="5 6" key="1">
    <citation type="submission" date="2021-01" db="EMBL/GenBank/DDBJ databases">
        <title>C459-1 draft genome sequence.</title>
        <authorList>
            <person name="Zhang X.-F."/>
        </authorList>
    </citation>
    <scope>NUCLEOTIDE SEQUENCE [LARGE SCALE GENOMIC DNA]</scope>
    <source>
        <strain evidence="6">C459-1</strain>
    </source>
</reference>
<keyword evidence="1 3" id="KW-0732">Signal</keyword>
<dbReference type="SUPFAM" id="SSF49899">
    <property type="entry name" value="Concanavalin A-like lectins/glucanases"/>
    <property type="match status" value="1"/>
</dbReference>
<dbReference type="RefSeq" id="WP_202101059.1">
    <property type="nucleotide sequence ID" value="NZ_JAERTY010000001.1"/>
</dbReference>
<evidence type="ECO:0000259" key="4">
    <source>
        <dbReference type="SMART" id="SM00560"/>
    </source>
</evidence>
<evidence type="ECO:0000256" key="1">
    <source>
        <dbReference type="ARBA" id="ARBA00022729"/>
    </source>
</evidence>
<accession>A0ABS1QXU7</accession>
<feature type="domain" description="LamG-like jellyroll fold" evidence="4">
    <location>
        <begin position="188"/>
        <end position="325"/>
    </location>
</feature>
<dbReference type="InterPro" id="IPR013728">
    <property type="entry name" value="BT_3987-like_N"/>
</dbReference>
<feature type="signal peptide" evidence="3">
    <location>
        <begin position="1"/>
        <end position="22"/>
    </location>
</feature>
<name>A0ABS1QXU7_9SPHI</name>
<gene>
    <name evidence="5" type="ORF">JKG61_00605</name>
</gene>
<evidence type="ECO:0000313" key="5">
    <source>
        <dbReference type="EMBL" id="MBL1407241.1"/>
    </source>
</evidence>
<dbReference type="SMART" id="SM00560">
    <property type="entry name" value="LamGL"/>
    <property type="match status" value="1"/>
</dbReference>
<keyword evidence="6" id="KW-1185">Reference proteome</keyword>
<dbReference type="Gene3D" id="2.60.40.1740">
    <property type="entry name" value="hypothetical protein (bacova_03559)"/>
    <property type="match status" value="1"/>
</dbReference>
<dbReference type="InterPro" id="IPR006558">
    <property type="entry name" value="LamG-like"/>
</dbReference>
<comment type="caution">
    <text evidence="5">The sequence shown here is derived from an EMBL/GenBank/DDBJ whole genome shotgun (WGS) entry which is preliminary data.</text>
</comment>
<dbReference type="Pfam" id="PF08522">
    <property type="entry name" value="BT_3987-like_N"/>
    <property type="match status" value="1"/>
</dbReference>
<dbReference type="EMBL" id="JAERTY010000001">
    <property type="protein sequence ID" value="MBL1407241.1"/>
    <property type="molecule type" value="Genomic_DNA"/>
</dbReference>
<evidence type="ECO:0000256" key="3">
    <source>
        <dbReference type="SAM" id="SignalP"/>
    </source>
</evidence>